<dbReference type="Proteomes" id="UP000294335">
    <property type="component" value="Unassembled WGS sequence"/>
</dbReference>
<sequence>MEYKYAPVRFFAQRAAYRVIQVEWVVIPQSMGFPAMDRGGSLGYTTLLRRRHGRLLAFCPGWIDRVMIGSAIFGRIDMSTRIVSASVALACVLGSPSALAWKNVDGVIKFEGNETRHCDAWALDASAVMHARQFNQTPVYVRDKSGEPSEETLKMREILAQQVLAYPRRETPEEMLRDSDEFTRAVWLQCIRAYVKSTPSSS</sequence>
<accession>A0AAQ1P976</accession>
<comment type="caution">
    <text evidence="1">The sequence shown here is derived from an EMBL/GenBank/DDBJ whole genome shotgun (WGS) entry which is preliminary data.</text>
</comment>
<protein>
    <submittedName>
        <fullName evidence="1">Uncharacterized protein</fullName>
    </submittedName>
</protein>
<evidence type="ECO:0000313" key="2">
    <source>
        <dbReference type="Proteomes" id="UP000294335"/>
    </source>
</evidence>
<organism evidence="1 2">
    <name type="scientific">Pseudomonas inefficax</name>
    <dbReference type="NCBI Taxonomy" id="2078786"/>
    <lineage>
        <taxon>Bacteria</taxon>
        <taxon>Pseudomonadati</taxon>
        <taxon>Pseudomonadota</taxon>
        <taxon>Gammaproteobacteria</taxon>
        <taxon>Pseudomonadales</taxon>
        <taxon>Pseudomonadaceae</taxon>
        <taxon>Pseudomonas</taxon>
    </lineage>
</organism>
<reference evidence="1 2" key="1">
    <citation type="submission" date="2018-02" db="EMBL/GenBank/DDBJ databases">
        <authorList>
            <person name="Dubost A."/>
        </authorList>
    </citation>
    <scope>NUCLEOTIDE SEQUENCE [LARGE SCALE GENOMIC DNA]</scope>
    <source>
        <strain evidence="2">JV551A3</strain>
    </source>
</reference>
<dbReference type="AlphaFoldDB" id="A0AAQ1P976"/>
<gene>
    <name evidence="1" type="ORF">JV551A3_V1_1500009</name>
</gene>
<name>A0AAQ1P976_9PSED</name>
<proteinExistence type="predicted"/>
<evidence type="ECO:0000313" key="1">
    <source>
        <dbReference type="EMBL" id="SPO61532.1"/>
    </source>
</evidence>
<keyword evidence="2" id="KW-1185">Reference proteome</keyword>
<dbReference type="EMBL" id="OPYN01000150">
    <property type="protein sequence ID" value="SPO61532.1"/>
    <property type="molecule type" value="Genomic_DNA"/>
</dbReference>